<evidence type="ECO:0000256" key="4">
    <source>
        <dbReference type="ARBA" id="ARBA00022692"/>
    </source>
</evidence>
<evidence type="ECO:0000256" key="6">
    <source>
        <dbReference type="ARBA" id="ARBA00023136"/>
    </source>
</evidence>
<dbReference type="EMBL" id="JAIFTH010000951">
    <property type="protein sequence ID" value="KAG9508797.1"/>
    <property type="molecule type" value="Genomic_DNA"/>
</dbReference>
<feature type="compositionally biased region" description="Basic and acidic residues" evidence="8">
    <location>
        <begin position="392"/>
        <end position="401"/>
    </location>
</feature>
<feature type="compositionally biased region" description="Acidic residues" evidence="8">
    <location>
        <begin position="402"/>
        <end position="411"/>
    </location>
</feature>
<evidence type="ECO:0000256" key="7">
    <source>
        <dbReference type="ARBA" id="ARBA00023170"/>
    </source>
</evidence>
<feature type="domain" description="G-protein coupled receptors family 1 profile" evidence="10">
    <location>
        <begin position="1"/>
        <end position="592"/>
    </location>
</feature>
<proteinExistence type="inferred from homology"/>
<name>A0ABQ7S5Z0_9ACAR</name>
<comment type="caution">
    <text evidence="11">The sequence shown here is derived from an EMBL/GenBank/DDBJ whole genome shotgun (WGS) entry which is preliminary data.</text>
</comment>
<keyword evidence="12" id="KW-1185">Reference proteome</keyword>
<feature type="region of interest" description="Disordered" evidence="8">
    <location>
        <begin position="349"/>
        <end position="478"/>
    </location>
</feature>
<feature type="transmembrane region" description="Helical" evidence="9">
    <location>
        <begin position="569"/>
        <end position="595"/>
    </location>
</feature>
<dbReference type="Proteomes" id="UP000825002">
    <property type="component" value="Unassembled WGS sequence"/>
</dbReference>
<comment type="similarity">
    <text evidence="2">Belongs to the G-protein coupled receptor 1 family.</text>
</comment>
<feature type="compositionally biased region" description="Low complexity" evidence="8">
    <location>
        <begin position="435"/>
        <end position="453"/>
    </location>
</feature>
<feature type="compositionally biased region" description="Acidic residues" evidence="8">
    <location>
        <begin position="250"/>
        <end position="261"/>
    </location>
</feature>
<evidence type="ECO:0000256" key="5">
    <source>
        <dbReference type="ARBA" id="ARBA00022989"/>
    </source>
</evidence>
<evidence type="ECO:0000313" key="11">
    <source>
        <dbReference type="EMBL" id="KAG9508797.1"/>
    </source>
</evidence>
<sequence length="738" mass="82651">MHWVCTDLLVGIISVSVDIAWRISVGFYLGLFACKLIKFLQVLVTYSSTYLLVSLSIDRLEAVVRPLSFARNRRHGRYLVGGAWLVSALMSTPTLVIYQIRIKHELPQCWATLDQYGWRVYFVYFAITTFAVPALIIASCYMCIVYTIWKKGGINTSSSSSSSKASSKAINARNLNSNRTSISSNCLCRWWYTLRYNHNNDSNNDNSLANIESNSNNISSNNNQNSSNHNNKALSKKQRFIGHKGLHDIDEADDSDDDDDEIGSKDSCTSTSQLELTVVNSSQQVNDNMVNSGAAGRRRSLLGGAMVQFTKRGSQVGEYLRRKSQDIQSHMLVGRNKQRASTKLSTIVAPDQIDSHSRDHNNSNNDNELSLRNLDNQQRTDITTLGCDESIAADRRSNKIDENDDDDDDGNLFDATANATANPNANANEQNHVIQQQTKENDNNNNNNNNAQVKQKKKKNHTRRNTLGSIQQANAMSYDNSHARTNKANAYRSTQQHYHRQPTSTTGAISGAFVVGEQRQHGSGVIPKARIKTIKMTLVIVFAFIVCWLPYILCSLLQVYGYLTKTEPTLIAISTFIQSLAHLNNAANPIIFWIFSGECDNIRRQKQQQQQRARSNNTAPADALHFTARWLSLLLCFLRQLLCRCCCCCCCCVDNNNRDSVTSNDHIISNNNNTSDKPVRRLMSNTISSTVTTRCTDITDPLATGTSYQDATERRHAANTNNRRLQHHFDAATSIAID</sequence>
<feature type="compositionally biased region" description="Low complexity" evidence="8">
    <location>
        <begin position="415"/>
        <end position="428"/>
    </location>
</feature>
<accession>A0ABQ7S5Z0</accession>
<comment type="subcellular location">
    <subcellularLocation>
        <location evidence="1">Cell membrane</location>
        <topology evidence="1">Multi-pass membrane protein</topology>
    </subcellularLocation>
</comment>
<keyword evidence="4 9" id="KW-0812">Transmembrane</keyword>
<keyword evidence="3" id="KW-1003">Cell membrane</keyword>
<keyword evidence="5 9" id="KW-1133">Transmembrane helix</keyword>
<evidence type="ECO:0000256" key="2">
    <source>
        <dbReference type="ARBA" id="ARBA00010663"/>
    </source>
</evidence>
<dbReference type="PANTHER" id="PTHR24241:SF161">
    <property type="entry name" value="G-PROTEIN COUPLED RECEPTORS FAMILY 1 PROFILE DOMAIN-CONTAINING PROTEIN"/>
    <property type="match status" value="1"/>
</dbReference>
<gene>
    <name evidence="11" type="primary">CCAP-R</name>
    <name evidence="11" type="ORF">GZH46_02700</name>
</gene>
<feature type="transmembrane region" description="Helical" evidence="9">
    <location>
        <begin position="538"/>
        <end position="563"/>
    </location>
</feature>
<dbReference type="PROSITE" id="PS50262">
    <property type="entry name" value="G_PROTEIN_RECEP_F1_2"/>
    <property type="match status" value="1"/>
</dbReference>
<feature type="compositionally biased region" description="Polar residues" evidence="8">
    <location>
        <begin position="465"/>
        <end position="478"/>
    </location>
</feature>
<dbReference type="InterPro" id="IPR000276">
    <property type="entry name" value="GPCR_Rhodpsn"/>
</dbReference>
<feature type="compositionally biased region" description="Low complexity" evidence="8">
    <location>
        <begin position="362"/>
        <end position="376"/>
    </location>
</feature>
<keyword evidence="7 11" id="KW-0675">Receptor</keyword>
<feature type="transmembrane region" description="Helical" evidence="9">
    <location>
        <begin position="78"/>
        <end position="100"/>
    </location>
</feature>
<feature type="compositionally biased region" description="Basic residues" evidence="8">
    <location>
        <begin position="454"/>
        <end position="464"/>
    </location>
</feature>
<reference evidence="11 12" key="1">
    <citation type="submission" date="2020-10" db="EMBL/GenBank/DDBJ databases">
        <authorList>
            <person name="Klimov P.B."/>
            <person name="Dyachkov S.M."/>
            <person name="Chetverikov P.E."/>
        </authorList>
    </citation>
    <scope>NUCLEOTIDE SEQUENCE [LARGE SCALE GENOMIC DNA]</scope>
    <source>
        <strain evidence="11">BMOC 18-1129-001#AD2665</strain>
        <tissue evidence="11">Entire mites</tissue>
    </source>
</reference>
<feature type="region of interest" description="Disordered" evidence="8">
    <location>
        <begin position="207"/>
        <end position="230"/>
    </location>
</feature>
<evidence type="ECO:0000256" key="8">
    <source>
        <dbReference type="SAM" id="MobiDB-lite"/>
    </source>
</evidence>
<evidence type="ECO:0000259" key="10">
    <source>
        <dbReference type="PROSITE" id="PS50262"/>
    </source>
</evidence>
<dbReference type="SUPFAM" id="SSF81321">
    <property type="entry name" value="Family A G protein-coupled receptor-like"/>
    <property type="match status" value="2"/>
</dbReference>
<evidence type="ECO:0000256" key="3">
    <source>
        <dbReference type="ARBA" id="ARBA00022475"/>
    </source>
</evidence>
<dbReference type="Gene3D" id="1.20.1070.10">
    <property type="entry name" value="Rhodopsin 7-helix transmembrane proteins"/>
    <property type="match status" value="2"/>
</dbReference>
<organism evidence="11 12">
    <name type="scientific">Fragariocoptes setiger</name>
    <dbReference type="NCBI Taxonomy" id="1670756"/>
    <lineage>
        <taxon>Eukaryota</taxon>
        <taxon>Metazoa</taxon>
        <taxon>Ecdysozoa</taxon>
        <taxon>Arthropoda</taxon>
        <taxon>Chelicerata</taxon>
        <taxon>Arachnida</taxon>
        <taxon>Acari</taxon>
        <taxon>Acariformes</taxon>
        <taxon>Trombidiformes</taxon>
        <taxon>Prostigmata</taxon>
        <taxon>Eupodina</taxon>
        <taxon>Eriophyoidea</taxon>
        <taxon>Phytoptidae</taxon>
        <taxon>Fragariocoptes</taxon>
    </lineage>
</organism>
<evidence type="ECO:0000256" key="1">
    <source>
        <dbReference type="ARBA" id="ARBA00004651"/>
    </source>
</evidence>
<dbReference type="PRINTS" id="PR00237">
    <property type="entry name" value="GPCRRHODOPSN"/>
</dbReference>
<keyword evidence="6 9" id="KW-0472">Membrane</keyword>
<dbReference type="Pfam" id="PF00001">
    <property type="entry name" value="7tm_1"/>
    <property type="match status" value="2"/>
</dbReference>
<feature type="transmembrane region" description="Helical" evidence="9">
    <location>
        <begin position="7"/>
        <end position="33"/>
    </location>
</feature>
<dbReference type="PANTHER" id="PTHR24241">
    <property type="entry name" value="NEUROPEPTIDE RECEPTOR-RELATED G-PROTEIN COUPLED RECEPTOR"/>
    <property type="match status" value="1"/>
</dbReference>
<dbReference type="InterPro" id="IPR017452">
    <property type="entry name" value="GPCR_Rhodpsn_7TM"/>
</dbReference>
<feature type="region of interest" description="Disordered" evidence="8">
    <location>
        <begin position="248"/>
        <end position="270"/>
    </location>
</feature>
<feature type="transmembrane region" description="Helical" evidence="9">
    <location>
        <begin position="120"/>
        <end position="149"/>
    </location>
</feature>
<protein>
    <submittedName>
        <fullName evidence="11">Cardioacceleratory peptide receptor</fullName>
    </submittedName>
</protein>
<evidence type="ECO:0000313" key="12">
    <source>
        <dbReference type="Proteomes" id="UP000825002"/>
    </source>
</evidence>
<evidence type="ECO:0000256" key="9">
    <source>
        <dbReference type="SAM" id="Phobius"/>
    </source>
</evidence>